<feature type="compositionally biased region" description="Polar residues" evidence="1">
    <location>
        <begin position="495"/>
        <end position="506"/>
    </location>
</feature>
<dbReference type="Gene3D" id="2.60.200.40">
    <property type="match status" value="1"/>
</dbReference>
<feature type="compositionally biased region" description="Pro residues" evidence="1">
    <location>
        <begin position="534"/>
        <end position="544"/>
    </location>
</feature>
<organism evidence="3">
    <name type="scientific">Ananas comosus var. bracteatus</name>
    <name type="common">red pineapple</name>
    <dbReference type="NCBI Taxonomy" id="296719"/>
    <lineage>
        <taxon>Eukaryota</taxon>
        <taxon>Viridiplantae</taxon>
        <taxon>Streptophyta</taxon>
        <taxon>Embryophyta</taxon>
        <taxon>Tracheophyta</taxon>
        <taxon>Spermatophyta</taxon>
        <taxon>Magnoliopsida</taxon>
        <taxon>Liliopsida</taxon>
        <taxon>Poales</taxon>
        <taxon>Bromeliaceae</taxon>
        <taxon>Bromelioideae</taxon>
        <taxon>Ananas</taxon>
    </lineage>
</organism>
<dbReference type="GO" id="GO:0001729">
    <property type="term" value="F:ceramide kinase activity"/>
    <property type="evidence" value="ECO:0007669"/>
    <property type="project" value="TreeGrafter"/>
</dbReference>
<dbReference type="AlphaFoldDB" id="A0A6V7Q045"/>
<evidence type="ECO:0000259" key="2">
    <source>
        <dbReference type="PROSITE" id="PS50146"/>
    </source>
</evidence>
<reference evidence="3" key="1">
    <citation type="submission" date="2020-07" db="EMBL/GenBank/DDBJ databases">
        <authorList>
            <person name="Lin J."/>
        </authorList>
    </citation>
    <scope>NUCLEOTIDE SEQUENCE</scope>
</reference>
<dbReference type="PANTHER" id="PTHR12358">
    <property type="entry name" value="SPHINGOSINE KINASE"/>
    <property type="match status" value="1"/>
</dbReference>
<dbReference type="PANTHER" id="PTHR12358:SF111">
    <property type="entry name" value="CERAMIDE KINASE, ISOFORM A"/>
    <property type="match status" value="1"/>
</dbReference>
<evidence type="ECO:0000256" key="1">
    <source>
        <dbReference type="SAM" id="MobiDB-lite"/>
    </source>
</evidence>
<dbReference type="Gene3D" id="3.40.50.10330">
    <property type="entry name" value="Probable inorganic polyphosphate/atp-NAD kinase, domain 1"/>
    <property type="match status" value="1"/>
</dbReference>
<dbReference type="InterPro" id="IPR017438">
    <property type="entry name" value="ATP-NAD_kinase_N"/>
</dbReference>
<protein>
    <recommendedName>
        <fullName evidence="2">DAGKc domain-containing protein</fullName>
    </recommendedName>
</protein>
<dbReference type="SMART" id="SM00046">
    <property type="entry name" value="DAGKc"/>
    <property type="match status" value="1"/>
</dbReference>
<feature type="domain" description="DAGKc" evidence="2">
    <location>
        <begin position="234"/>
        <end position="377"/>
    </location>
</feature>
<feature type="region of interest" description="Disordered" evidence="1">
    <location>
        <begin position="481"/>
        <end position="544"/>
    </location>
</feature>
<gene>
    <name evidence="3" type="ORF">CB5_LOCUS19549</name>
</gene>
<dbReference type="GO" id="GO:0016020">
    <property type="term" value="C:membrane"/>
    <property type="evidence" value="ECO:0007669"/>
    <property type="project" value="GOC"/>
</dbReference>
<dbReference type="EMBL" id="LR862153">
    <property type="protein sequence ID" value="CAD1836338.1"/>
    <property type="molecule type" value="Genomic_DNA"/>
</dbReference>
<dbReference type="InterPro" id="IPR050187">
    <property type="entry name" value="Lipid_Phosphate_FormReg"/>
</dbReference>
<feature type="compositionally biased region" description="Basic and acidic residues" evidence="1">
    <location>
        <begin position="54"/>
        <end position="71"/>
    </location>
</feature>
<feature type="region of interest" description="Disordered" evidence="1">
    <location>
        <begin position="1"/>
        <end position="71"/>
    </location>
</feature>
<dbReference type="PROSITE" id="PS50146">
    <property type="entry name" value="DAGK"/>
    <property type="match status" value="1"/>
</dbReference>
<dbReference type="SUPFAM" id="SSF111331">
    <property type="entry name" value="NAD kinase/diacylglycerol kinase-like"/>
    <property type="match status" value="1"/>
</dbReference>
<evidence type="ECO:0000313" key="3">
    <source>
        <dbReference type="EMBL" id="CAD1836338.1"/>
    </source>
</evidence>
<dbReference type="GO" id="GO:0006672">
    <property type="term" value="P:ceramide metabolic process"/>
    <property type="evidence" value="ECO:0007669"/>
    <property type="project" value="TreeGrafter"/>
</dbReference>
<dbReference type="InterPro" id="IPR001206">
    <property type="entry name" value="Diacylglycerol_kinase_cat_dom"/>
</dbReference>
<proteinExistence type="predicted"/>
<feature type="compositionally biased region" description="Polar residues" evidence="1">
    <location>
        <begin position="10"/>
        <end position="41"/>
    </location>
</feature>
<sequence>MQKSDHHHQNVSSPRGLFQQSVRRMSSKRLQTAAGQHSSPTVFPEKRSKAKPLKQKDADAANKDPEKLKAHEHKVDIGDEKSDLLGYEVYSGKLVLDKKSNSTTSDDQSGSGSATANCVDARLTSKALIWGSHMLSLEDVISVSYNAGLRQFTVHAYPVKKRSYGLSCFIKPKRIQKDYRFLASTSEEALMWVSGFADQHCFIRFLPHPMVSKKQGPDTIASDPLFDYPHIKCRSPPRILVILNPRSGHGRSSKVFHGKVEPIFKLAGFDMEIVKTSSAGHAKTLASTVDFSTCPDGIDIISSISWGDGIVNEVLNGLLSRDNQKEAISIPIGIIPAGSDNSLVWTVLGVRDPISAAMAIVRGGLTATDVLAVEWIQSGVVHYGATVSYFGFLSDVLELSEKYQKRFGPLRYFVAGFLKFLCLPKYNFDLEYLPMSKEPPDAKNKVSEEKEKDLSDFYTDIMQRSRAEGIPRASSLSSIDSIMTPSRMSGGDLDTTGSSTLASNEPSEYVRGLDPKSKRLSLGRSNVVSEPEEVLPPTPPFCKP</sequence>
<name>A0A6V7Q045_ANACO</name>
<dbReference type="InterPro" id="IPR016064">
    <property type="entry name" value="NAD/diacylglycerol_kinase_sf"/>
</dbReference>
<accession>A0A6V7Q045</accession>
<dbReference type="Pfam" id="PF00781">
    <property type="entry name" value="DAGK_cat"/>
    <property type="match status" value="1"/>
</dbReference>